<accession>A0A6J7WJU4</accession>
<sequence length="43" mass="4449">MKKALATIVLLLAVGQAVASCPQYAPYRCVSGYNGKMICGCGV</sequence>
<organism evidence="1">
    <name type="scientific">uncultured Caudovirales phage</name>
    <dbReference type="NCBI Taxonomy" id="2100421"/>
    <lineage>
        <taxon>Viruses</taxon>
        <taxon>Duplodnaviria</taxon>
        <taxon>Heunggongvirae</taxon>
        <taxon>Uroviricota</taxon>
        <taxon>Caudoviricetes</taxon>
        <taxon>Peduoviridae</taxon>
        <taxon>Maltschvirus</taxon>
        <taxon>Maltschvirus maltsch</taxon>
    </lineage>
</organism>
<name>A0A6J7WJU4_9CAUD</name>
<protein>
    <submittedName>
        <fullName evidence="1">Uncharacterized protein</fullName>
    </submittedName>
</protein>
<reference evidence="1" key="1">
    <citation type="submission" date="2020-05" db="EMBL/GenBank/DDBJ databases">
        <authorList>
            <person name="Chiriac C."/>
            <person name="Salcher M."/>
            <person name="Ghai R."/>
            <person name="Kavagutti S V."/>
        </authorList>
    </citation>
    <scope>NUCLEOTIDE SEQUENCE</scope>
</reference>
<dbReference type="EMBL" id="LR798240">
    <property type="protein sequence ID" value="CAB5214136.1"/>
    <property type="molecule type" value="Genomic_DNA"/>
</dbReference>
<proteinExistence type="predicted"/>
<dbReference type="PROSITE" id="PS51257">
    <property type="entry name" value="PROKAR_LIPOPROTEIN"/>
    <property type="match status" value="1"/>
</dbReference>
<gene>
    <name evidence="1" type="ORF">UFOVP193_25</name>
</gene>
<evidence type="ECO:0000313" key="1">
    <source>
        <dbReference type="EMBL" id="CAB5214136.1"/>
    </source>
</evidence>